<dbReference type="InterPro" id="IPR036038">
    <property type="entry name" value="Aminotransferase-like"/>
</dbReference>
<sequence length="269" mass="29200">MTPDRHLPDSDQGSDFGLIETLLWTQENGFALLPEHLARLAASSAALGFRHDEEKVLAALAEIVSGLSPNAATASPLPQSGGETGRGPFNPEPAEADIPPPQPSPALREREQIAAPALRLRVRLVLSRDGSIETSATPIDLIPPKTIWRVALAERRFSSDDPLLRHKTTRRALYEESLAEAVKRHGADEVLFLNERDELCESARCNLFVPSGDILLTPPLSSGLLAGTLRASLITQGRAREAVLRLDDLGDEFYLGNSVRGLVRASRID</sequence>
<reference evidence="3 4" key="1">
    <citation type="journal article" date="2023" name="Int. J. Syst. Evol. Microbiol.">
        <title>Methylocystis iwaonis sp. nov., a type II methane-oxidizing bacterium from surface soil of a rice paddy field in Japan, and emended description of the genus Methylocystis (ex Whittenbury et al. 1970) Bowman et al. 1993.</title>
        <authorList>
            <person name="Kaise H."/>
            <person name="Sawadogo J.B."/>
            <person name="Alam M.S."/>
            <person name="Ueno C."/>
            <person name="Dianou D."/>
            <person name="Shinjo R."/>
            <person name="Asakawa S."/>
        </authorList>
    </citation>
    <scope>NUCLEOTIDE SEQUENCE [LARGE SCALE GENOMIC DNA]</scope>
    <source>
        <strain evidence="3 4">SS37A-Re</strain>
    </source>
</reference>
<dbReference type="Proteomes" id="UP001317629">
    <property type="component" value="Chromosome"/>
</dbReference>
<feature type="region of interest" description="Disordered" evidence="2">
    <location>
        <begin position="69"/>
        <end position="106"/>
    </location>
</feature>
<dbReference type="Pfam" id="PF01063">
    <property type="entry name" value="Aminotran_4"/>
    <property type="match status" value="1"/>
</dbReference>
<organism evidence="3 4">
    <name type="scientific">Methylocystis iwaonis</name>
    <dbReference type="NCBI Taxonomy" id="2885079"/>
    <lineage>
        <taxon>Bacteria</taxon>
        <taxon>Pseudomonadati</taxon>
        <taxon>Pseudomonadota</taxon>
        <taxon>Alphaproteobacteria</taxon>
        <taxon>Hyphomicrobiales</taxon>
        <taxon>Methylocystaceae</taxon>
        <taxon>Methylocystis</taxon>
    </lineage>
</organism>
<evidence type="ECO:0000256" key="2">
    <source>
        <dbReference type="SAM" id="MobiDB-lite"/>
    </source>
</evidence>
<gene>
    <name evidence="3" type="ORF">SS37A_24650</name>
</gene>
<dbReference type="EMBL" id="AP027142">
    <property type="protein sequence ID" value="BDV34936.1"/>
    <property type="molecule type" value="Genomic_DNA"/>
</dbReference>
<dbReference type="Gene3D" id="3.30.470.10">
    <property type="match status" value="1"/>
</dbReference>
<dbReference type="InterPro" id="IPR043131">
    <property type="entry name" value="BCAT-like_N"/>
</dbReference>
<dbReference type="InterPro" id="IPR043132">
    <property type="entry name" value="BCAT-like_C"/>
</dbReference>
<dbReference type="SUPFAM" id="SSF56752">
    <property type="entry name" value="D-aminoacid aminotransferase-like PLP-dependent enzymes"/>
    <property type="match status" value="1"/>
</dbReference>
<accession>A0ABN6VJD8</accession>
<protein>
    <recommendedName>
        <fullName evidence="1">Probable branched-chain-amino-acid aminotransferase</fullName>
    </recommendedName>
</protein>
<proteinExistence type="predicted"/>
<dbReference type="Gene3D" id="3.20.10.10">
    <property type="entry name" value="D-amino Acid Aminotransferase, subunit A, domain 2"/>
    <property type="match status" value="1"/>
</dbReference>
<dbReference type="RefSeq" id="WP_281928220.1">
    <property type="nucleotide sequence ID" value="NZ_AP027142.1"/>
</dbReference>
<feature type="compositionally biased region" description="Polar residues" evidence="2">
    <location>
        <begin position="69"/>
        <end position="78"/>
    </location>
</feature>
<keyword evidence="4" id="KW-1185">Reference proteome</keyword>
<evidence type="ECO:0000256" key="1">
    <source>
        <dbReference type="ARBA" id="ARBA00014472"/>
    </source>
</evidence>
<evidence type="ECO:0000313" key="4">
    <source>
        <dbReference type="Proteomes" id="UP001317629"/>
    </source>
</evidence>
<dbReference type="InterPro" id="IPR001544">
    <property type="entry name" value="Aminotrans_IV"/>
</dbReference>
<name>A0ABN6VJD8_9HYPH</name>
<evidence type="ECO:0000313" key="3">
    <source>
        <dbReference type="EMBL" id="BDV34936.1"/>
    </source>
</evidence>